<dbReference type="RefSeq" id="WP_084234801.1">
    <property type="nucleotide sequence ID" value="NZ_FWXW01000005.1"/>
</dbReference>
<dbReference type="AlphaFoldDB" id="A0A1W2BBA0"/>
<dbReference type="SUPFAM" id="SSF52833">
    <property type="entry name" value="Thioredoxin-like"/>
    <property type="match status" value="1"/>
</dbReference>
<dbReference type="CDD" id="cd02947">
    <property type="entry name" value="TRX_family"/>
    <property type="match status" value="1"/>
</dbReference>
<comment type="similarity">
    <text evidence="1">Belongs to the thioredoxin family.</text>
</comment>
<evidence type="ECO:0000313" key="5">
    <source>
        <dbReference type="EMBL" id="SMC70257.1"/>
    </source>
</evidence>
<reference evidence="5 6" key="1">
    <citation type="submission" date="2017-04" db="EMBL/GenBank/DDBJ databases">
        <authorList>
            <person name="Afonso C.L."/>
            <person name="Miller P.J."/>
            <person name="Scott M.A."/>
            <person name="Spackman E."/>
            <person name="Goraichik I."/>
            <person name="Dimitrov K.M."/>
            <person name="Suarez D.L."/>
            <person name="Swayne D.E."/>
        </authorList>
    </citation>
    <scope>NUCLEOTIDE SEQUENCE [LARGE SCALE GENOMIC DNA]</scope>
    <source>
        <strain evidence="5 6">DSM 12816</strain>
    </source>
</reference>
<dbReference type="OrthoDB" id="9790390at2"/>
<sequence>MRKKQLLKWILPVCILLIVAGIWLVKNMPSPAEPETTNVGSQTAEVTGTENPDFALQADEIDLEKLTSYGLPIIIDFGADWCSPCRSFEPILEKAHDDYLDKAIIKYVDVDDHSDIASQFPVSVIPTQVFFLPDGSPYVPGEGIDAEFTAYSDSETGEHRFTVHEGGLSADQLAAILADMGVTE</sequence>
<feature type="domain" description="Thioredoxin" evidence="4">
    <location>
        <begin position="45"/>
        <end position="182"/>
    </location>
</feature>
<organism evidence="5 6">
    <name type="scientific">Papillibacter cinnamivorans DSM 12816</name>
    <dbReference type="NCBI Taxonomy" id="1122930"/>
    <lineage>
        <taxon>Bacteria</taxon>
        <taxon>Bacillati</taxon>
        <taxon>Bacillota</taxon>
        <taxon>Clostridia</taxon>
        <taxon>Eubacteriales</taxon>
        <taxon>Oscillospiraceae</taxon>
        <taxon>Papillibacter</taxon>
    </lineage>
</organism>
<name>A0A1W2BBA0_9FIRM</name>
<protein>
    <submittedName>
        <fullName evidence="5">Thioredoxin 1</fullName>
    </submittedName>
</protein>
<dbReference type="GO" id="GO:0005737">
    <property type="term" value="C:cytoplasm"/>
    <property type="evidence" value="ECO:0007669"/>
    <property type="project" value="TreeGrafter"/>
</dbReference>
<dbReference type="Gene3D" id="3.40.30.10">
    <property type="entry name" value="Glutaredoxin"/>
    <property type="match status" value="1"/>
</dbReference>
<feature type="transmembrane region" description="Helical" evidence="3">
    <location>
        <begin position="7"/>
        <end position="25"/>
    </location>
</feature>
<dbReference type="Pfam" id="PF00085">
    <property type="entry name" value="Thioredoxin"/>
    <property type="match status" value="1"/>
</dbReference>
<gene>
    <name evidence="5" type="ORF">SAMN02745168_2129</name>
</gene>
<accession>A0A1W2BBA0</accession>
<evidence type="ECO:0000313" key="6">
    <source>
        <dbReference type="Proteomes" id="UP000192790"/>
    </source>
</evidence>
<evidence type="ECO:0000256" key="1">
    <source>
        <dbReference type="ARBA" id="ARBA00008987"/>
    </source>
</evidence>
<keyword evidence="3" id="KW-0812">Transmembrane</keyword>
<proteinExistence type="inferred from homology"/>
<dbReference type="PANTHER" id="PTHR45663:SF11">
    <property type="entry name" value="GEO12009P1"/>
    <property type="match status" value="1"/>
</dbReference>
<keyword evidence="3" id="KW-0472">Membrane</keyword>
<dbReference type="InterPro" id="IPR013766">
    <property type="entry name" value="Thioredoxin_domain"/>
</dbReference>
<keyword evidence="2" id="KW-0676">Redox-active center</keyword>
<keyword evidence="6" id="KW-1185">Reference proteome</keyword>
<dbReference type="EMBL" id="FWXW01000005">
    <property type="protein sequence ID" value="SMC70257.1"/>
    <property type="molecule type" value="Genomic_DNA"/>
</dbReference>
<dbReference type="GO" id="GO:0015035">
    <property type="term" value="F:protein-disulfide reductase activity"/>
    <property type="evidence" value="ECO:0007669"/>
    <property type="project" value="TreeGrafter"/>
</dbReference>
<evidence type="ECO:0000256" key="3">
    <source>
        <dbReference type="SAM" id="Phobius"/>
    </source>
</evidence>
<dbReference type="PANTHER" id="PTHR45663">
    <property type="entry name" value="GEO12009P1"/>
    <property type="match status" value="1"/>
</dbReference>
<evidence type="ECO:0000256" key="2">
    <source>
        <dbReference type="ARBA" id="ARBA00023284"/>
    </source>
</evidence>
<keyword evidence="3" id="KW-1133">Transmembrane helix</keyword>
<dbReference type="STRING" id="1122930.SAMN02745168_2129"/>
<dbReference type="Proteomes" id="UP000192790">
    <property type="component" value="Unassembled WGS sequence"/>
</dbReference>
<evidence type="ECO:0000259" key="4">
    <source>
        <dbReference type="PROSITE" id="PS51352"/>
    </source>
</evidence>
<dbReference type="InterPro" id="IPR036249">
    <property type="entry name" value="Thioredoxin-like_sf"/>
</dbReference>
<dbReference type="PROSITE" id="PS51352">
    <property type="entry name" value="THIOREDOXIN_2"/>
    <property type="match status" value="1"/>
</dbReference>